<dbReference type="EMBL" id="JACFXV010000053">
    <property type="protein sequence ID" value="MBA5777627.1"/>
    <property type="molecule type" value="Genomic_DNA"/>
</dbReference>
<dbReference type="PANTHER" id="PTHR13789:SF318">
    <property type="entry name" value="GERANYLGERANYL DIPHOSPHATE REDUCTASE"/>
    <property type="match status" value="1"/>
</dbReference>
<dbReference type="GO" id="GO:0004497">
    <property type="term" value="F:monooxygenase activity"/>
    <property type="evidence" value="ECO:0007669"/>
    <property type="project" value="UniProtKB-KW"/>
</dbReference>
<dbReference type="SUPFAM" id="SSF51905">
    <property type="entry name" value="FAD/NAD(P)-binding domain"/>
    <property type="match status" value="1"/>
</dbReference>
<name>A0A839AFR7_9HYPH</name>
<accession>A0A839AFR7</accession>
<keyword evidence="5 7" id="KW-0503">Monooxygenase</keyword>
<dbReference type="InterPro" id="IPR002938">
    <property type="entry name" value="FAD-bd"/>
</dbReference>
<dbReference type="SUPFAM" id="SSF54373">
    <property type="entry name" value="FAD-linked reductases, C-terminal domain"/>
    <property type="match status" value="1"/>
</dbReference>
<dbReference type="PRINTS" id="PR00420">
    <property type="entry name" value="RNGMNOXGNASE"/>
</dbReference>
<reference evidence="7 8" key="1">
    <citation type="submission" date="2020-07" db="EMBL/GenBank/DDBJ databases">
        <title>Stappia sp., F7233, whole genome shotgun sequencing project.</title>
        <authorList>
            <person name="Jiang S."/>
            <person name="Liu Z.W."/>
            <person name="Du Z.J."/>
        </authorList>
    </citation>
    <scope>NUCLEOTIDE SEQUENCE [LARGE SCALE GENOMIC DNA]</scope>
    <source>
        <strain evidence="7 8">F7233</strain>
    </source>
</reference>
<dbReference type="GO" id="GO:0071949">
    <property type="term" value="F:FAD binding"/>
    <property type="evidence" value="ECO:0007669"/>
    <property type="project" value="InterPro"/>
</dbReference>
<feature type="domain" description="FAD-binding" evidence="6">
    <location>
        <begin position="4"/>
        <end position="348"/>
    </location>
</feature>
<sequence length="392" mass="42594">MSDVPLVIAGAGIGGLAAALHLGAGGRKIIIIEKAERLEAVGAGLQISPNALKVLQKLGLGSSIRAAAFRPEAISIRSMRNGREIAQVPLGMTIKRRHGAPYLVLHRADLQTTLLEATRQHDNIEVRLATRLVDAEQDADGVSLRLETSHGSDHLRADALIGADGVWSTVRRRILGLRQAVFSGRTAYRAVVDIEGVAETWRSTTGLWLGADAHVVHYPISAGKKLNIVVLVKERWEEETWSTPAGSETLLARFPNAPADLKALLQQPQGWLKWALCGMDPGSTWVDGRIGLLGDAAHAMLPFVAQGAAMAIEDAAILGQCFDRNENAAQALVAYEAARRERADRVLRVARDNDGIYHMGFPLSLARDAVLSRISPERLLSRYDWLYGWEAD</sequence>
<dbReference type="Pfam" id="PF01494">
    <property type="entry name" value="FAD_binding_3"/>
    <property type="match status" value="1"/>
</dbReference>
<evidence type="ECO:0000313" key="7">
    <source>
        <dbReference type="EMBL" id="MBA5777627.1"/>
    </source>
</evidence>
<evidence type="ECO:0000259" key="6">
    <source>
        <dbReference type="Pfam" id="PF01494"/>
    </source>
</evidence>
<evidence type="ECO:0000256" key="2">
    <source>
        <dbReference type="ARBA" id="ARBA00022630"/>
    </source>
</evidence>
<keyword evidence="8" id="KW-1185">Reference proteome</keyword>
<dbReference type="RefSeq" id="WP_182165130.1">
    <property type="nucleotide sequence ID" value="NZ_JACFXV010000053.1"/>
</dbReference>
<comment type="caution">
    <text evidence="7">The sequence shown here is derived from an EMBL/GenBank/DDBJ whole genome shotgun (WGS) entry which is preliminary data.</text>
</comment>
<dbReference type="PANTHER" id="PTHR13789">
    <property type="entry name" value="MONOOXYGENASE"/>
    <property type="match status" value="1"/>
</dbReference>
<evidence type="ECO:0000256" key="3">
    <source>
        <dbReference type="ARBA" id="ARBA00022827"/>
    </source>
</evidence>
<dbReference type="Gene3D" id="3.50.50.60">
    <property type="entry name" value="FAD/NAD(P)-binding domain"/>
    <property type="match status" value="1"/>
</dbReference>
<keyword evidence="3" id="KW-0274">FAD</keyword>
<dbReference type="Proteomes" id="UP000541109">
    <property type="component" value="Unassembled WGS sequence"/>
</dbReference>
<dbReference type="AlphaFoldDB" id="A0A839AFR7"/>
<dbReference type="InterPro" id="IPR036188">
    <property type="entry name" value="FAD/NAD-bd_sf"/>
</dbReference>
<keyword evidence="4" id="KW-0560">Oxidoreductase</keyword>
<dbReference type="InterPro" id="IPR050493">
    <property type="entry name" value="FAD-dep_Monooxygenase_BioMet"/>
</dbReference>
<protein>
    <submittedName>
        <fullName evidence="7">FAD-dependent monooxygenase</fullName>
    </submittedName>
</protein>
<keyword evidence="2" id="KW-0285">Flavoprotein</keyword>
<evidence type="ECO:0000313" key="8">
    <source>
        <dbReference type="Proteomes" id="UP000541109"/>
    </source>
</evidence>
<evidence type="ECO:0000256" key="1">
    <source>
        <dbReference type="ARBA" id="ARBA00001974"/>
    </source>
</evidence>
<evidence type="ECO:0000256" key="4">
    <source>
        <dbReference type="ARBA" id="ARBA00023002"/>
    </source>
</evidence>
<gene>
    <name evidence="7" type="ORF">H2509_10880</name>
</gene>
<comment type="cofactor">
    <cofactor evidence="1">
        <name>FAD</name>
        <dbReference type="ChEBI" id="CHEBI:57692"/>
    </cofactor>
</comment>
<evidence type="ECO:0000256" key="5">
    <source>
        <dbReference type="ARBA" id="ARBA00023033"/>
    </source>
</evidence>
<organism evidence="7 8">
    <name type="scientific">Stappia albiluteola</name>
    <dbReference type="NCBI Taxonomy" id="2758565"/>
    <lineage>
        <taxon>Bacteria</taxon>
        <taxon>Pseudomonadati</taxon>
        <taxon>Pseudomonadota</taxon>
        <taxon>Alphaproteobacteria</taxon>
        <taxon>Hyphomicrobiales</taxon>
        <taxon>Stappiaceae</taxon>
        <taxon>Stappia</taxon>
    </lineage>
</organism>
<proteinExistence type="predicted"/>